<evidence type="ECO:0000259" key="1">
    <source>
        <dbReference type="Pfam" id="PF03807"/>
    </source>
</evidence>
<dbReference type="PANTHER" id="PTHR48079:SF6">
    <property type="entry name" value="NAD(P)-BINDING DOMAIN-CONTAINING PROTEIN-RELATED"/>
    <property type="match status" value="1"/>
</dbReference>
<name>A0ABY7WGZ0_9SPHI</name>
<gene>
    <name evidence="2" type="ORF">PQ465_15210</name>
</gene>
<protein>
    <submittedName>
        <fullName evidence="2">NAD-dependent epimerase/dehydratase family protein</fullName>
    </submittedName>
</protein>
<dbReference type="Proteomes" id="UP001221558">
    <property type="component" value="Chromosome"/>
</dbReference>
<dbReference type="PANTHER" id="PTHR48079">
    <property type="entry name" value="PROTEIN YEEZ"/>
    <property type="match status" value="1"/>
</dbReference>
<dbReference type="SUPFAM" id="SSF51735">
    <property type="entry name" value="NAD(P)-binding Rossmann-fold domains"/>
    <property type="match status" value="1"/>
</dbReference>
<dbReference type="InterPro" id="IPR036291">
    <property type="entry name" value="NAD(P)-bd_dom_sf"/>
</dbReference>
<feature type="domain" description="Pyrroline-5-carboxylate reductase catalytic N-terminal" evidence="1">
    <location>
        <begin position="5"/>
        <end position="72"/>
    </location>
</feature>
<dbReference type="Pfam" id="PF03807">
    <property type="entry name" value="F420_oxidored"/>
    <property type="match status" value="1"/>
</dbReference>
<organism evidence="2 3">
    <name type="scientific">Sphingobacterium oryzagri</name>
    <dbReference type="NCBI Taxonomy" id="3025669"/>
    <lineage>
        <taxon>Bacteria</taxon>
        <taxon>Pseudomonadati</taxon>
        <taxon>Bacteroidota</taxon>
        <taxon>Sphingobacteriia</taxon>
        <taxon>Sphingobacteriales</taxon>
        <taxon>Sphingobacteriaceae</taxon>
        <taxon>Sphingobacterium</taxon>
    </lineage>
</organism>
<dbReference type="InterPro" id="IPR028939">
    <property type="entry name" value="P5C_Rdtase_cat_N"/>
</dbReference>
<accession>A0ABY7WGZ0</accession>
<proteinExistence type="predicted"/>
<dbReference type="Gene3D" id="3.40.50.720">
    <property type="entry name" value="NAD(P)-binding Rossmann-like Domain"/>
    <property type="match status" value="1"/>
</dbReference>
<keyword evidence="3" id="KW-1185">Reference proteome</keyword>
<dbReference type="EMBL" id="CP117880">
    <property type="protein sequence ID" value="WDF67648.1"/>
    <property type="molecule type" value="Genomic_DNA"/>
</dbReference>
<dbReference type="RefSeq" id="WP_274266375.1">
    <property type="nucleotide sequence ID" value="NZ_CP117880.1"/>
</dbReference>
<evidence type="ECO:0000313" key="3">
    <source>
        <dbReference type="Proteomes" id="UP001221558"/>
    </source>
</evidence>
<evidence type="ECO:0000313" key="2">
    <source>
        <dbReference type="EMBL" id="WDF67648.1"/>
    </source>
</evidence>
<reference evidence="2 3" key="1">
    <citation type="submission" date="2023-02" db="EMBL/GenBank/DDBJ databases">
        <title>Genome sequence of Sphingobacterium sp. KACC 22765.</title>
        <authorList>
            <person name="Kim S."/>
            <person name="Heo J."/>
            <person name="Kwon S.-W."/>
        </authorList>
    </citation>
    <scope>NUCLEOTIDE SEQUENCE [LARGE SCALE GENOMIC DNA]</scope>
    <source>
        <strain evidence="2 3">KACC 22765</strain>
    </source>
</reference>
<dbReference type="InterPro" id="IPR051783">
    <property type="entry name" value="NAD(P)-dependent_oxidoreduct"/>
</dbReference>
<sequence>MTYLILGCGWIGEALAQQLLLAGHQVYATTTQFEKYQRLRQAGIFAIQANFDTSVNQQDFPAEVDYVLTSVPAVKRLAKDQLLGRFEAVQRLLSDLSYKKHIFLSSIGVYPDRDGVFTEDDVLDGNHDNLQLAESMMLSLKNTIVFRLGGLFGGSRIFAKYFEDKVCTTGAQLANFVHRDDVIVLLVRAFEKELQASVYNIVAPEHPLKAEVIRASAAKYKYKLPTSFENQSDFQKFVSGRKIETELDYRFIYPSPLDF</sequence>